<keyword evidence="3" id="KW-1185">Reference proteome</keyword>
<protein>
    <recommendedName>
        <fullName evidence="4">Transporter</fullName>
    </recommendedName>
</protein>
<dbReference type="Proteomes" id="UP000029736">
    <property type="component" value="Unassembled WGS sequence"/>
</dbReference>
<keyword evidence="1" id="KW-1133">Transmembrane helix</keyword>
<evidence type="ECO:0008006" key="4">
    <source>
        <dbReference type="Google" id="ProtNLM"/>
    </source>
</evidence>
<feature type="transmembrane region" description="Helical" evidence="1">
    <location>
        <begin position="108"/>
        <end position="131"/>
    </location>
</feature>
<accession>A0A098RZS1</accession>
<gene>
    <name evidence="2" type="ORF">IX84_26590</name>
</gene>
<evidence type="ECO:0000256" key="1">
    <source>
        <dbReference type="SAM" id="Phobius"/>
    </source>
</evidence>
<dbReference type="STRING" id="1524460.IX84_26590"/>
<evidence type="ECO:0000313" key="3">
    <source>
        <dbReference type="Proteomes" id="UP000029736"/>
    </source>
</evidence>
<dbReference type="Gene3D" id="1.20.1530.20">
    <property type="match status" value="1"/>
</dbReference>
<sequence>MGRSIAILVAILIGLCVPSAERFTFVIRYNLMVMLFFAFLEVKLSFRLFHRVHIFVAGLNLVLPLFFYLVLYQWQPAAAEAVFAIASAPTAAAGPVIASFLSAEVGFVTTAVLLTSPIVALVLPITASAILGGGSAAFSFWDIALPIASLIFIPLLGSLLLRRLWIAGADTIRKYQFLSFRLFLVNVFIAAAAASDYFRGQQSESLGVIAGIGLAITALCLFQFKVGEWLGRGHLPLETGLALGRKNTMFSLWLALTYFSPVAALGPIFYILAQNLYNSWQIYHYRRSSAGSNP</sequence>
<dbReference type="InterPro" id="IPR038770">
    <property type="entry name" value="Na+/solute_symporter_sf"/>
</dbReference>
<feature type="transmembrane region" description="Helical" evidence="1">
    <location>
        <begin position="252"/>
        <end position="273"/>
    </location>
</feature>
<comment type="caution">
    <text evidence="2">The sequence shown here is derived from an EMBL/GenBank/DDBJ whole genome shotgun (WGS) entry which is preliminary data.</text>
</comment>
<proteinExistence type="predicted"/>
<keyword evidence="1" id="KW-0472">Membrane</keyword>
<keyword evidence="1" id="KW-0812">Transmembrane</keyword>
<feature type="transmembrane region" description="Helical" evidence="1">
    <location>
        <begin position="54"/>
        <end position="75"/>
    </location>
</feature>
<dbReference type="EMBL" id="JPOS01000084">
    <property type="protein sequence ID" value="KGE85654.1"/>
    <property type="molecule type" value="Genomic_DNA"/>
</dbReference>
<feature type="transmembrane region" description="Helical" evidence="1">
    <location>
        <begin position="143"/>
        <end position="165"/>
    </location>
</feature>
<feature type="transmembrane region" description="Helical" evidence="1">
    <location>
        <begin position="81"/>
        <end position="101"/>
    </location>
</feature>
<feature type="transmembrane region" description="Helical" evidence="1">
    <location>
        <begin position="206"/>
        <end position="224"/>
    </location>
</feature>
<feature type="transmembrane region" description="Helical" evidence="1">
    <location>
        <begin position="177"/>
        <end position="194"/>
    </location>
</feature>
<name>A0A098RZS1_9BACT</name>
<evidence type="ECO:0000313" key="2">
    <source>
        <dbReference type="EMBL" id="KGE85654.1"/>
    </source>
</evidence>
<organism evidence="2 3">
    <name type="scientific">Phaeodactylibacter xiamenensis</name>
    <dbReference type="NCBI Taxonomy" id="1524460"/>
    <lineage>
        <taxon>Bacteria</taxon>
        <taxon>Pseudomonadati</taxon>
        <taxon>Bacteroidota</taxon>
        <taxon>Saprospiria</taxon>
        <taxon>Saprospirales</taxon>
        <taxon>Haliscomenobacteraceae</taxon>
        <taxon>Phaeodactylibacter</taxon>
    </lineage>
</organism>
<reference evidence="2 3" key="1">
    <citation type="journal article" date="2014" name="Int. J. Syst. Evol. Microbiol.">
        <title>Phaeodactylibacter xiamenensis gen. nov., sp. nov., a member of the family Saprospiraceae isolated from the marine alga Phaeodactylum tricornutum.</title>
        <authorList>
            <person name="Chen Z.Jr."/>
            <person name="Lei X."/>
            <person name="Lai Q."/>
            <person name="Li Y."/>
            <person name="Zhang B."/>
            <person name="Zhang J."/>
            <person name="Zhang H."/>
            <person name="Yang L."/>
            <person name="Zheng W."/>
            <person name="Tian Y."/>
            <person name="Yu Z."/>
            <person name="Xu H.Jr."/>
            <person name="Zheng T."/>
        </authorList>
    </citation>
    <scope>NUCLEOTIDE SEQUENCE [LARGE SCALE GENOMIC DNA]</scope>
    <source>
        <strain evidence="2 3">KD52</strain>
    </source>
</reference>
<dbReference type="AlphaFoldDB" id="A0A098RZS1"/>